<evidence type="ECO:0000313" key="2">
    <source>
        <dbReference type="EMBL" id="KAA8563995.1"/>
    </source>
</evidence>
<accession>A0A5M9J9N5</accession>
<keyword evidence="3" id="KW-1185">Reference proteome</keyword>
<proteinExistence type="predicted"/>
<name>A0A5M9J9N5_MONFR</name>
<dbReference type="EMBL" id="VICG01000016">
    <property type="protein sequence ID" value="KAA8563995.1"/>
    <property type="molecule type" value="Genomic_DNA"/>
</dbReference>
<gene>
    <name evidence="2" type="ORF">EYC84_011994</name>
</gene>
<feature type="region of interest" description="Disordered" evidence="1">
    <location>
        <begin position="46"/>
        <end position="76"/>
    </location>
</feature>
<organism evidence="2 3">
    <name type="scientific">Monilinia fructicola</name>
    <name type="common">Brown rot fungus</name>
    <name type="synonym">Ciboria fructicola</name>
    <dbReference type="NCBI Taxonomy" id="38448"/>
    <lineage>
        <taxon>Eukaryota</taxon>
        <taxon>Fungi</taxon>
        <taxon>Dikarya</taxon>
        <taxon>Ascomycota</taxon>
        <taxon>Pezizomycotina</taxon>
        <taxon>Leotiomycetes</taxon>
        <taxon>Helotiales</taxon>
        <taxon>Sclerotiniaceae</taxon>
        <taxon>Monilinia</taxon>
    </lineage>
</organism>
<dbReference type="Proteomes" id="UP000322873">
    <property type="component" value="Unassembled WGS sequence"/>
</dbReference>
<dbReference type="AlphaFoldDB" id="A0A5M9J9N5"/>
<evidence type="ECO:0000313" key="3">
    <source>
        <dbReference type="Proteomes" id="UP000322873"/>
    </source>
</evidence>
<comment type="caution">
    <text evidence="2">The sequence shown here is derived from an EMBL/GenBank/DDBJ whole genome shotgun (WGS) entry which is preliminary data.</text>
</comment>
<reference evidence="2 3" key="1">
    <citation type="submission" date="2019-06" db="EMBL/GenBank/DDBJ databases">
        <title>Genome Sequence of the Brown Rot Fungal Pathogen Monilinia fructicola.</title>
        <authorList>
            <person name="De Miccolis Angelini R.M."/>
            <person name="Landi L."/>
            <person name="Abate D."/>
            <person name="Pollastro S."/>
            <person name="Romanazzi G."/>
            <person name="Faretra F."/>
        </authorList>
    </citation>
    <scope>NUCLEOTIDE SEQUENCE [LARGE SCALE GENOMIC DNA]</scope>
    <source>
        <strain evidence="2 3">Mfrc123</strain>
    </source>
</reference>
<protein>
    <submittedName>
        <fullName evidence="2">Uncharacterized protein</fullName>
    </submittedName>
</protein>
<sequence>MRAAVSLTLSRYWTIVTPPRIAASTISTRSLLPSIAGVESVTRGIERKEGKRWQRTGRDGTGRGGKGKEGKGKGRELREVMSIQDLTNIFKDRISQAAILLFALPPVRDNFDPKNEKNLRRDSSFFLFANKDILPLQSSTKAISTYSDTFALYFLLQLQRLSITIHDSNVPVTTKQISPISTVFAPLGSQKLSCMLYLRSSDCLTNICTP</sequence>
<evidence type="ECO:0000256" key="1">
    <source>
        <dbReference type="SAM" id="MobiDB-lite"/>
    </source>
</evidence>